<feature type="compositionally biased region" description="Low complexity" evidence="7">
    <location>
        <begin position="1"/>
        <end position="15"/>
    </location>
</feature>
<evidence type="ECO:0000259" key="9">
    <source>
        <dbReference type="Pfam" id="PF03725"/>
    </source>
</evidence>
<evidence type="ECO:0000256" key="3">
    <source>
        <dbReference type="ARBA" id="ARBA00006678"/>
    </source>
</evidence>
<dbReference type="PANTHER" id="PTHR11097">
    <property type="entry name" value="EXOSOME COMPLEX EXONUCLEASE RIBOSOMAL RNA PROCESSING PROTEIN"/>
    <property type="match status" value="1"/>
</dbReference>
<dbReference type="GO" id="GO:0071028">
    <property type="term" value="P:nuclear mRNA surveillance"/>
    <property type="evidence" value="ECO:0007669"/>
    <property type="project" value="TreeGrafter"/>
</dbReference>
<dbReference type="GO" id="GO:0016075">
    <property type="term" value="P:rRNA catabolic process"/>
    <property type="evidence" value="ECO:0007669"/>
    <property type="project" value="TreeGrafter"/>
</dbReference>
<dbReference type="GO" id="GO:0034473">
    <property type="term" value="P:U1 snRNA 3'-end processing"/>
    <property type="evidence" value="ECO:0007669"/>
    <property type="project" value="TreeGrafter"/>
</dbReference>
<evidence type="ECO:0000256" key="4">
    <source>
        <dbReference type="ARBA" id="ARBA00022490"/>
    </source>
</evidence>
<dbReference type="SUPFAM" id="SSF55666">
    <property type="entry name" value="Ribonuclease PH domain 2-like"/>
    <property type="match status" value="1"/>
</dbReference>
<dbReference type="InterPro" id="IPR001247">
    <property type="entry name" value="ExoRNase_PH_dom1"/>
</dbReference>
<proteinExistence type="inferred from homology"/>
<dbReference type="GO" id="GO:0071035">
    <property type="term" value="P:nuclear polyadenylation-dependent rRNA catabolic process"/>
    <property type="evidence" value="ECO:0007669"/>
    <property type="project" value="TreeGrafter"/>
</dbReference>
<dbReference type="PANTHER" id="PTHR11097:SF8">
    <property type="entry name" value="EXOSOME COMPLEX COMPONENT RRP42"/>
    <property type="match status" value="1"/>
</dbReference>
<evidence type="ECO:0000256" key="1">
    <source>
        <dbReference type="ARBA" id="ARBA00004496"/>
    </source>
</evidence>
<dbReference type="GO" id="GO:0071038">
    <property type="term" value="P:TRAMP-dependent tRNA surveillance pathway"/>
    <property type="evidence" value="ECO:0007669"/>
    <property type="project" value="TreeGrafter"/>
</dbReference>
<dbReference type="EMBL" id="HBGN01012112">
    <property type="protein sequence ID" value="CAD9323786.1"/>
    <property type="molecule type" value="Transcribed_RNA"/>
</dbReference>
<evidence type="ECO:0000259" key="8">
    <source>
        <dbReference type="Pfam" id="PF01138"/>
    </source>
</evidence>
<evidence type="ECO:0000256" key="5">
    <source>
        <dbReference type="ARBA" id="ARBA00022835"/>
    </source>
</evidence>
<evidence type="ECO:0000256" key="2">
    <source>
        <dbReference type="ARBA" id="ARBA00004604"/>
    </source>
</evidence>
<reference evidence="10" key="1">
    <citation type="submission" date="2021-01" db="EMBL/GenBank/DDBJ databases">
        <authorList>
            <person name="Corre E."/>
            <person name="Pelletier E."/>
            <person name="Niang G."/>
            <person name="Scheremetjew M."/>
            <person name="Finn R."/>
            <person name="Kale V."/>
            <person name="Holt S."/>
            <person name="Cochrane G."/>
            <person name="Meng A."/>
            <person name="Brown T."/>
            <person name="Cohen L."/>
        </authorList>
    </citation>
    <scope>NUCLEOTIDE SEQUENCE</scope>
    <source>
        <strain evidence="10">Pop2</strain>
    </source>
</reference>
<evidence type="ECO:0000256" key="6">
    <source>
        <dbReference type="ARBA" id="ARBA00042523"/>
    </source>
</evidence>
<name>A0A7S2E9Q8_9STRA</name>
<comment type="subcellular location">
    <subcellularLocation>
        <location evidence="1">Cytoplasm</location>
    </subcellularLocation>
    <subcellularLocation>
        <location evidence="2">Nucleus</location>
        <location evidence="2">Nucleolus</location>
    </subcellularLocation>
</comment>
<protein>
    <recommendedName>
        <fullName evidence="6">Ribosomal RNA-processing protein 42</fullName>
    </recommendedName>
</protein>
<comment type="similarity">
    <text evidence="3">Belongs to the RNase PH family.</text>
</comment>
<feature type="region of interest" description="Disordered" evidence="7">
    <location>
        <begin position="1"/>
        <end position="47"/>
    </location>
</feature>
<dbReference type="GO" id="GO:0005730">
    <property type="term" value="C:nucleolus"/>
    <property type="evidence" value="ECO:0007669"/>
    <property type="project" value="UniProtKB-SubCell"/>
</dbReference>
<dbReference type="InterPro" id="IPR050590">
    <property type="entry name" value="Exosome_comp_Rrp42_subfam"/>
</dbReference>
<dbReference type="Pfam" id="PF01138">
    <property type="entry name" value="RNase_PH"/>
    <property type="match status" value="1"/>
</dbReference>
<accession>A0A7S2E9Q8</accession>
<dbReference type="GO" id="GO:0034476">
    <property type="term" value="P:U5 snRNA 3'-end processing"/>
    <property type="evidence" value="ECO:0007669"/>
    <property type="project" value="TreeGrafter"/>
</dbReference>
<feature type="domain" description="Exoribonuclease phosphorolytic" evidence="9">
    <location>
        <begin position="326"/>
        <end position="365"/>
    </location>
</feature>
<keyword evidence="5" id="KW-0271">Exosome</keyword>
<dbReference type="GO" id="GO:0035925">
    <property type="term" value="F:mRNA 3'-UTR AU-rich region binding"/>
    <property type="evidence" value="ECO:0007669"/>
    <property type="project" value="TreeGrafter"/>
</dbReference>
<evidence type="ECO:0000313" key="10">
    <source>
        <dbReference type="EMBL" id="CAD9323786.1"/>
    </source>
</evidence>
<dbReference type="GO" id="GO:0000177">
    <property type="term" value="C:cytoplasmic exosome (RNase complex)"/>
    <property type="evidence" value="ECO:0007669"/>
    <property type="project" value="TreeGrafter"/>
</dbReference>
<gene>
    <name evidence="10" type="ORF">DBRI1063_LOCUS7723</name>
</gene>
<feature type="domain" description="Exoribonuclease phosphorolytic" evidence="8">
    <location>
        <begin position="111"/>
        <end position="230"/>
    </location>
</feature>
<dbReference type="GO" id="GO:0000176">
    <property type="term" value="C:nuclear exosome (RNase complex)"/>
    <property type="evidence" value="ECO:0007669"/>
    <property type="project" value="TreeGrafter"/>
</dbReference>
<keyword evidence="4" id="KW-0963">Cytoplasm</keyword>
<dbReference type="GO" id="GO:0034475">
    <property type="term" value="P:U4 snRNA 3'-end processing"/>
    <property type="evidence" value="ECO:0007669"/>
    <property type="project" value="TreeGrafter"/>
</dbReference>
<sequence>MAAAAMSSPTTPSTARSMGGIATTSATPATTPLPPAAAASSSSNTNPSSSISFSEVQYITEGCASNLRLDGRSCGDYRPYTISNAHHQSTTQNGGAYNGGGGKEGPLVLSNGSSRVLLPGCTTDILCSIRAELVKPAPSSPHHGIVDLSVEYQHSGGSNKRSGRAEELEISSILSKLLLPQLVNRQDLCIMPHKYVWRLFVDVLILSCDGCVLDACAMAIRSAMSCTLLPKVTPVFQGDAAETMTASGGAGGKGGGRRRDNDFLIDGDITHALPPPGVEKHCPVIVTVSVLTQSSVDYEEPSITLQNDEAAAPAARRSRVRRRQILVIDTRSEEEACASSKVTVSVDPQGNVCGVHKHGGKGTLTIGALGEITGIAVSCSKKVLGMMQQESAKAAAVDGEGGNTTVGENMLRGHFELR</sequence>
<dbReference type="Pfam" id="PF03725">
    <property type="entry name" value="RNase_PH_C"/>
    <property type="match status" value="1"/>
</dbReference>
<dbReference type="Gene3D" id="3.30.230.70">
    <property type="entry name" value="GHMP Kinase, N-terminal domain"/>
    <property type="match status" value="1"/>
</dbReference>
<dbReference type="InterPro" id="IPR020568">
    <property type="entry name" value="Ribosomal_Su5_D2-typ_SF"/>
</dbReference>
<feature type="compositionally biased region" description="Low complexity" evidence="7">
    <location>
        <begin position="22"/>
        <end position="47"/>
    </location>
</feature>
<dbReference type="InterPro" id="IPR015847">
    <property type="entry name" value="ExoRNase_PH_dom2"/>
</dbReference>
<organism evidence="10">
    <name type="scientific">Ditylum brightwellii</name>
    <dbReference type="NCBI Taxonomy" id="49249"/>
    <lineage>
        <taxon>Eukaryota</taxon>
        <taxon>Sar</taxon>
        <taxon>Stramenopiles</taxon>
        <taxon>Ochrophyta</taxon>
        <taxon>Bacillariophyta</taxon>
        <taxon>Mediophyceae</taxon>
        <taxon>Lithodesmiophycidae</taxon>
        <taxon>Lithodesmiales</taxon>
        <taxon>Lithodesmiaceae</taxon>
        <taxon>Ditylum</taxon>
    </lineage>
</organism>
<dbReference type="SUPFAM" id="SSF54211">
    <property type="entry name" value="Ribosomal protein S5 domain 2-like"/>
    <property type="match status" value="1"/>
</dbReference>
<dbReference type="AlphaFoldDB" id="A0A7S2E9Q8"/>
<dbReference type="InterPro" id="IPR036345">
    <property type="entry name" value="ExoRNase_PH_dom2_sf"/>
</dbReference>
<evidence type="ECO:0000256" key="7">
    <source>
        <dbReference type="SAM" id="MobiDB-lite"/>
    </source>
</evidence>
<dbReference type="InterPro" id="IPR027408">
    <property type="entry name" value="PNPase/RNase_PH_dom_sf"/>
</dbReference>
<dbReference type="GO" id="GO:0000467">
    <property type="term" value="P:exonucleolytic trimming to generate mature 3'-end of 5.8S rRNA from tricistronic rRNA transcript (SSU-rRNA, 5.8S rRNA, LSU-rRNA)"/>
    <property type="evidence" value="ECO:0007669"/>
    <property type="project" value="TreeGrafter"/>
</dbReference>